<dbReference type="SMART" id="SM00184">
    <property type="entry name" value="RING"/>
    <property type="match status" value="1"/>
</dbReference>
<dbReference type="Gene3D" id="3.30.40.10">
    <property type="entry name" value="Zinc/RING finger domain, C3HC4 (zinc finger)"/>
    <property type="match status" value="1"/>
</dbReference>
<keyword evidence="7" id="KW-0805">Transcription regulation</keyword>
<evidence type="ECO:0000256" key="9">
    <source>
        <dbReference type="PROSITE-ProRule" id="PRU00175"/>
    </source>
</evidence>
<dbReference type="InterPro" id="IPR017907">
    <property type="entry name" value="Znf_RING_CS"/>
</dbReference>
<evidence type="ECO:0000256" key="8">
    <source>
        <dbReference type="ARBA" id="ARBA00023163"/>
    </source>
</evidence>
<name>A0A9X0AL54_9HELO</name>
<dbReference type="OrthoDB" id="8062037at2759"/>
<dbReference type="Proteomes" id="UP001152300">
    <property type="component" value="Unassembled WGS sequence"/>
</dbReference>
<comment type="catalytic activity">
    <reaction evidence="1">
        <text>S-ubiquitinyl-[E2 ubiquitin-conjugating enzyme]-L-cysteine + [acceptor protein]-L-lysine = [E2 ubiquitin-conjugating enzyme]-L-cysteine + N(6)-ubiquitinyl-[acceptor protein]-L-lysine.</text>
        <dbReference type="EC" id="2.3.2.27"/>
    </reaction>
</comment>
<organism evidence="12 13">
    <name type="scientific">Sclerotinia nivalis</name>
    <dbReference type="NCBI Taxonomy" id="352851"/>
    <lineage>
        <taxon>Eukaryota</taxon>
        <taxon>Fungi</taxon>
        <taxon>Dikarya</taxon>
        <taxon>Ascomycota</taxon>
        <taxon>Pezizomycotina</taxon>
        <taxon>Leotiomycetes</taxon>
        <taxon>Helotiales</taxon>
        <taxon>Sclerotiniaceae</taxon>
        <taxon>Sclerotinia</taxon>
    </lineage>
</organism>
<accession>A0A9X0AL54</accession>
<evidence type="ECO:0000256" key="10">
    <source>
        <dbReference type="SAM" id="MobiDB-lite"/>
    </source>
</evidence>
<dbReference type="EMBL" id="JAPEIS010000007">
    <property type="protein sequence ID" value="KAJ8064791.1"/>
    <property type="molecule type" value="Genomic_DNA"/>
</dbReference>
<evidence type="ECO:0000256" key="5">
    <source>
        <dbReference type="ARBA" id="ARBA00022771"/>
    </source>
</evidence>
<dbReference type="Pfam" id="PF13639">
    <property type="entry name" value="zf-RING_2"/>
    <property type="match status" value="1"/>
</dbReference>
<dbReference type="PANTHER" id="PTHR46077">
    <property type="entry name" value="E3 UBIQUITIN-PROTEIN LIGASE TOPORS"/>
    <property type="match status" value="1"/>
</dbReference>
<feature type="compositionally biased region" description="Polar residues" evidence="10">
    <location>
        <begin position="56"/>
        <end position="68"/>
    </location>
</feature>
<feature type="domain" description="RING-type" evidence="11">
    <location>
        <begin position="251"/>
        <end position="301"/>
    </location>
</feature>
<feature type="region of interest" description="Disordered" evidence="10">
    <location>
        <begin position="186"/>
        <end position="246"/>
    </location>
</feature>
<dbReference type="GO" id="GO:0000209">
    <property type="term" value="P:protein polyubiquitination"/>
    <property type="evidence" value="ECO:0007669"/>
    <property type="project" value="TreeGrafter"/>
</dbReference>
<feature type="region of interest" description="Disordered" evidence="10">
    <location>
        <begin position="55"/>
        <end position="75"/>
    </location>
</feature>
<keyword evidence="8" id="KW-0804">Transcription</keyword>
<feature type="compositionally biased region" description="Polar residues" evidence="10">
    <location>
        <begin position="205"/>
        <end position="246"/>
    </location>
</feature>
<dbReference type="EC" id="2.3.2.27" evidence="2"/>
<evidence type="ECO:0000259" key="11">
    <source>
        <dbReference type="PROSITE" id="PS50089"/>
    </source>
</evidence>
<keyword evidence="4" id="KW-0479">Metal-binding</keyword>
<dbReference type="InterPro" id="IPR001841">
    <property type="entry name" value="Znf_RING"/>
</dbReference>
<gene>
    <name evidence="12" type="ORF">OCU04_007101</name>
</gene>
<dbReference type="PANTHER" id="PTHR46077:SF1">
    <property type="entry name" value="TOP1 BINDING ARGININE_SERINE RICH PROTEIN, E3 UBIQUITIN LIGASE"/>
    <property type="match status" value="1"/>
</dbReference>
<keyword evidence="5 9" id="KW-0863">Zinc-finger</keyword>
<sequence length="390" mass="43637">MNSNRTIKLRLVKTRVSTNYLDQMAFNAGGPPNVPTNRNQSMPWQLSMRDRIGEFDQNTPNQINSSNPPVGRPREYSDRMRQPIPFTTDNTGAYQDFLNQMTLNDPRSPFIRRNSSSLNAIAQSTAREISGVHHFYLNQMVPSPSPSPPLLSATNNIEGYNWGSSNQMAPRFLPLGHMHDLRSIDELPFGAPRGPRNSDHFSPLPSLSNRNEQGLNPVSSLNSKQAQKSPSPDTNTAHNPEPSTTTSLHNCTVCLSPLPAPPNVALVDPCHHEFCLECIQYWIQTQRQRVRVQRLTCPLCRGPIRQIVHGDGKTVEDSKNENVGSRRRQKMDAANAAADPRRRQELHVAGHTGNQIEEVRRTLDRWGGVGTGRPIREEGPPSNGASNWWT</sequence>
<keyword evidence="6" id="KW-0862">Zinc</keyword>
<comment type="caution">
    <text evidence="12">The sequence shown here is derived from an EMBL/GenBank/DDBJ whole genome shotgun (WGS) entry which is preliminary data.</text>
</comment>
<keyword evidence="3" id="KW-0808">Transferase</keyword>
<keyword evidence="13" id="KW-1185">Reference proteome</keyword>
<evidence type="ECO:0000256" key="4">
    <source>
        <dbReference type="ARBA" id="ARBA00022723"/>
    </source>
</evidence>
<dbReference type="InterPro" id="IPR013083">
    <property type="entry name" value="Znf_RING/FYVE/PHD"/>
</dbReference>
<dbReference type="PROSITE" id="PS50089">
    <property type="entry name" value="ZF_RING_2"/>
    <property type="match status" value="1"/>
</dbReference>
<reference evidence="12" key="1">
    <citation type="submission" date="2022-11" db="EMBL/GenBank/DDBJ databases">
        <title>Genome Resource of Sclerotinia nivalis Strain SnTB1, a Plant Pathogen Isolated from American Ginseng.</title>
        <authorList>
            <person name="Fan S."/>
        </authorList>
    </citation>
    <scope>NUCLEOTIDE SEQUENCE</scope>
    <source>
        <strain evidence="12">SnTB1</strain>
    </source>
</reference>
<dbReference type="GO" id="GO:0008270">
    <property type="term" value="F:zinc ion binding"/>
    <property type="evidence" value="ECO:0007669"/>
    <property type="project" value="UniProtKB-KW"/>
</dbReference>
<dbReference type="AlphaFoldDB" id="A0A9X0AL54"/>
<protein>
    <recommendedName>
        <fullName evidence="2">RING-type E3 ubiquitin transferase</fullName>
        <ecNumber evidence="2">2.3.2.27</ecNumber>
    </recommendedName>
</protein>
<dbReference type="GO" id="GO:0006513">
    <property type="term" value="P:protein monoubiquitination"/>
    <property type="evidence" value="ECO:0007669"/>
    <property type="project" value="TreeGrafter"/>
</dbReference>
<evidence type="ECO:0000256" key="1">
    <source>
        <dbReference type="ARBA" id="ARBA00000900"/>
    </source>
</evidence>
<feature type="region of interest" description="Disordered" evidence="10">
    <location>
        <begin position="369"/>
        <end position="390"/>
    </location>
</feature>
<dbReference type="GO" id="GO:0061630">
    <property type="term" value="F:ubiquitin protein ligase activity"/>
    <property type="evidence" value="ECO:0007669"/>
    <property type="project" value="UniProtKB-EC"/>
</dbReference>
<evidence type="ECO:0000313" key="12">
    <source>
        <dbReference type="EMBL" id="KAJ8064791.1"/>
    </source>
</evidence>
<dbReference type="PROSITE" id="PS00518">
    <property type="entry name" value="ZF_RING_1"/>
    <property type="match status" value="1"/>
</dbReference>
<proteinExistence type="predicted"/>
<dbReference type="SUPFAM" id="SSF57850">
    <property type="entry name" value="RING/U-box"/>
    <property type="match status" value="1"/>
</dbReference>
<evidence type="ECO:0000256" key="7">
    <source>
        <dbReference type="ARBA" id="ARBA00023015"/>
    </source>
</evidence>
<feature type="region of interest" description="Disordered" evidence="10">
    <location>
        <begin position="312"/>
        <end position="342"/>
    </location>
</feature>
<evidence type="ECO:0000256" key="6">
    <source>
        <dbReference type="ARBA" id="ARBA00022833"/>
    </source>
</evidence>
<evidence type="ECO:0000313" key="13">
    <source>
        <dbReference type="Proteomes" id="UP001152300"/>
    </source>
</evidence>
<evidence type="ECO:0000256" key="2">
    <source>
        <dbReference type="ARBA" id="ARBA00012483"/>
    </source>
</evidence>
<evidence type="ECO:0000256" key="3">
    <source>
        <dbReference type="ARBA" id="ARBA00022679"/>
    </source>
</evidence>